<evidence type="ECO:0000313" key="12">
    <source>
        <dbReference type="Proteomes" id="UP001138780"/>
    </source>
</evidence>
<dbReference type="InterPro" id="IPR020846">
    <property type="entry name" value="MFS_dom"/>
</dbReference>
<dbReference type="PROSITE" id="PS50850">
    <property type="entry name" value="MFS"/>
    <property type="match status" value="1"/>
</dbReference>
<comment type="subcellular location">
    <subcellularLocation>
        <location evidence="1">Cell membrane</location>
        <topology evidence="1">Multi-pass membrane protein</topology>
    </subcellularLocation>
</comment>
<dbReference type="AlphaFoldDB" id="A0A9X0WN60"/>
<name>A0A9X0WN60_9STRE</name>
<dbReference type="EMBL" id="MRXX01000001">
    <property type="protein sequence ID" value="MBK4778739.1"/>
    <property type="molecule type" value="Genomic_DNA"/>
</dbReference>
<feature type="transmembrane region" description="Helical" evidence="7">
    <location>
        <begin position="220"/>
        <end position="242"/>
    </location>
</feature>
<dbReference type="Gene3D" id="1.20.1250.20">
    <property type="entry name" value="MFS general substrate transporter like domains"/>
    <property type="match status" value="1"/>
</dbReference>
<evidence type="ECO:0000256" key="1">
    <source>
        <dbReference type="ARBA" id="ARBA00004651"/>
    </source>
</evidence>
<evidence type="ECO:0000259" key="8">
    <source>
        <dbReference type="PROSITE" id="PS50850"/>
    </source>
</evidence>
<feature type="transmembrane region" description="Helical" evidence="7">
    <location>
        <begin position="314"/>
        <end position="335"/>
    </location>
</feature>
<evidence type="ECO:0000313" key="11">
    <source>
        <dbReference type="Proteomes" id="UP000676511"/>
    </source>
</evidence>
<dbReference type="SUPFAM" id="SSF103473">
    <property type="entry name" value="MFS general substrate transporter"/>
    <property type="match status" value="1"/>
</dbReference>
<reference evidence="10 11" key="2">
    <citation type="submission" date="2021-03" db="EMBL/GenBank/DDBJ databases">
        <title>Human Oral Microbial Genomes.</title>
        <authorList>
            <person name="Johnston C.D."/>
            <person name="Chen T."/>
            <person name="Dewhirst F.E."/>
        </authorList>
    </citation>
    <scope>NUCLEOTIDE SEQUENCE [LARGE SCALE GENOMIC DNA]</scope>
    <source>
        <strain evidence="10 11">CCUG 66490</strain>
    </source>
</reference>
<feature type="transmembrane region" description="Helical" evidence="7">
    <location>
        <begin position="376"/>
        <end position="396"/>
    </location>
</feature>
<feature type="domain" description="Major facilitator superfamily (MFS) profile" evidence="8">
    <location>
        <begin position="1"/>
        <end position="401"/>
    </location>
</feature>
<evidence type="ECO:0000256" key="7">
    <source>
        <dbReference type="SAM" id="Phobius"/>
    </source>
</evidence>
<evidence type="ECO:0000313" key="10">
    <source>
        <dbReference type="EMBL" id="QUB39782.1"/>
    </source>
</evidence>
<dbReference type="GO" id="GO:0022857">
    <property type="term" value="F:transmembrane transporter activity"/>
    <property type="evidence" value="ECO:0007669"/>
    <property type="project" value="InterPro"/>
</dbReference>
<evidence type="ECO:0000256" key="6">
    <source>
        <dbReference type="ARBA" id="ARBA00023136"/>
    </source>
</evidence>
<dbReference type="Proteomes" id="UP001138780">
    <property type="component" value="Unassembled WGS sequence"/>
</dbReference>
<accession>A0A9X0WN60</accession>
<protein>
    <submittedName>
        <fullName evidence="10">MFS transporter</fullName>
    </submittedName>
    <submittedName>
        <fullName evidence="9">Macrolide ABC transporter permease</fullName>
    </submittedName>
</protein>
<reference evidence="9" key="1">
    <citation type="submission" date="2016-12" db="EMBL/GenBank/DDBJ databases">
        <title>Draft genome of Streptococcus lactarius CCUG 66490T type strain.</title>
        <authorList>
            <person name="Salva-Serra F."/>
            <person name="Engstrom-Jakobsson H."/>
            <person name="Thorell K."/>
            <person name="Gomila M."/>
            <person name="Gonzales-Siles L."/>
            <person name="Busquets A."/>
            <person name="Jaen-Luchoro D."/>
            <person name="Karlsson R."/>
            <person name="Kristiansson E."/>
            <person name="Moore E."/>
        </authorList>
    </citation>
    <scope>NUCLEOTIDE SEQUENCE</scope>
    <source>
        <strain evidence="9">CCUG 66490</strain>
    </source>
</reference>
<sequence>MRKNEKINIANFVSSRGISRFGDILFDFANSTFLSSINSKSLFLIGIYQAAENLIGILFNLLGGVIADRFKRKKILLSTNIISGIGCIILSFITVEKWLIYGIVLTNIILAVLSSFSSPSYKSFTKEIVEKNNISKLNSYLEVVSTTVKVVVPLISVFLYDKLGIHGVLLLDGITFLFSGILILFIKPELTERMDNNKISIKDIFVDLVMGFKYLLEYKVVFNLIILSALINFFLAAYNLLLPYSGLMFPKISSGLYGTILTAEATGGLLGAILSSLTNKSLNPSKMTLYLGLSGLSLLTTPILYFIFQSRIIILGPAIFSLFLAIFNIQFFSYVQQNVEVNFLGRIFGIIYTVAVLFMPIGTIIFTIALKPTFQFNFTIIGASILLLSGVFYNLFKKYSIRK</sequence>
<evidence type="ECO:0000313" key="9">
    <source>
        <dbReference type="EMBL" id="MBK4778739.1"/>
    </source>
</evidence>
<keyword evidence="2" id="KW-0813">Transport</keyword>
<dbReference type="Proteomes" id="UP000676511">
    <property type="component" value="Chromosome"/>
</dbReference>
<feature type="transmembrane region" description="Helical" evidence="7">
    <location>
        <begin position="347"/>
        <end position="370"/>
    </location>
</feature>
<feature type="transmembrane region" description="Helical" evidence="7">
    <location>
        <begin position="99"/>
        <end position="118"/>
    </location>
</feature>
<feature type="transmembrane region" description="Helical" evidence="7">
    <location>
        <begin position="165"/>
        <end position="186"/>
    </location>
</feature>
<keyword evidence="5 7" id="KW-1133">Transmembrane helix</keyword>
<keyword evidence="6 7" id="KW-0472">Membrane</keyword>
<dbReference type="GO" id="GO:0005886">
    <property type="term" value="C:plasma membrane"/>
    <property type="evidence" value="ECO:0007669"/>
    <property type="project" value="UniProtKB-SubCell"/>
</dbReference>
<keyword evidence="3" id="KW-1003">Cell membrane</keyword>
<feature type="transmembrane region" description="Helical" evidence="7">
    <location>
        <begin position="289"/>
        <end position="308"/>
    </location>
</feature>
<keyword evidence="11" id="KW-1185">Reference proteome</keyword>
<dbReference type="RefSeq" id="WP_200771911.1">
    <property type="nucleotide sequence ID" value="NZ_CP072329.1"/>
</dbReference>
<dbReference type="PANTHER" id="PTHR23513">
    <property type="entry name" value="INTEGRAL MEMBRANE EFFLUX PROTEIN-RELATED"/>
    <property type="match status" value="1"/>
</dbReference>
<evidence type="ECO:0000256" key="3">
    <source>
        <dbReference type="ARBA" id="ARBA00022475"/>
    </source>
</evidence>
<dbReference type="Pfam" id="PF07690">
    <property type="entry name" value="MFS_1"/>
    <property type="match status" value="1"/>
</dbReference>
<dbReference type="InterPro" id="IPR036259">
    <property type="entry name" value="MFS_trans_sf"/>
</dbReference>
<gene>
    <name evidence="9" type="ORF">BTU61_00740</name>
    <name evidence="10" type="ORF">J4854_04880</name>
</gene>
<feature type="transmembrane region" description="Helical" evidence="7">
    <location>
        <begin position="254"/>
        <end position="277"/>
    </location>
</feature>
<keyword evidence="4 7" id="KW-0812">Transmembrane</keyword>
<feature type="transmembrane region" description="Helical" evidence="7">
    <location>
        <begin position="139"/>
        <end position="159"/>
    </location>
</feature>
<dbReference type="EMBL" id="CP072329">
    <property type="protein sequence ID" value="QUB39782.1"/>
    <property type="molecule type" value="Genomic_DNA"/>
</dbReference>
<proteinExistence type="predicted"/>
<evidence type="ECO:0000256" key="2">
    <source>
        <dbReference type="ARBA" id="ARBA00022448"/>
    </source>
</evidence>
<organism evidence="9 12">
    <name type="scientific">Streptococcus lactarius</name>
    <dbReference type="NCBI Taxonomy" id="684066"/>
    <lineage>
        <taxon>Bacteria</taxon>
        <taxon>Bacillati</taxon>
        <taxon>Bacillota</taxon>
        <taxon>Bacilli</taxon>
        <taxon>Lactobacillales</taxon>
        <taxon>Streptococcaceae</taxon>
        <taxon>Streptococcus</taxon>
    </lineage>
</organism>
<evidence type="ECO:0000256" key="5">
    <source>
        <dbReference type="ARBA" id="ARBA00022989"/>
    </source>
</evidence>
<dbReference type="InterPro" id="IPR011701">
    <property type="entry name" value="MFS"/>
</dbReference>
<feature type="transmembrane region" description="Helical" evidence="7">
    <location>
        <begin position="75"/>
        <end position="93"/>
    </location>
</feature>
<evidence type="ECO:0000256" key="4">
    <source>
        <dbReference type="ARBA" id="ARBA00022692"/>
    </source>
</evidence>
<dbReference type="PANTHER" id="PTHR23513:SF11">
    <property type="entry name" value="STAPHYLOFERRIN A TRANSPORTER"/>
    <property type="match status" value="1"/>
</dbReference>
<dbReference type="CDD" id="cd06173">
    <property type="entry name" value="MFS_MefA_like"/>
    <property type="match status" value="1"/>
</dbReference>